<evidence type="ECO:0000256" key="5">
    <source>
        <dbReference type="ARBA" id="ARBA00022884"/>
    </source>
</evidence>
<dbReference type="Pfam" id="PF13602">
    <property type="entry name" value="ADH_zinc_N_2"/>
    <property type="match status" value="1"/>
</dbReference>
<dbReference type="RefSeq" id="WP_077279400.1">
    <property type="nucleotide sequence ID" value="NZ_MVBK01000073.1"/>
</dbReference>
<accession>A0A1V3NDM9</accession>
<dbReference type="SUPFAM" id="SSF50129">
    <property type="entry name" value="GroES-like"/>
    <property type="match status" value="1"/>
</dbReference>
<dbReference type="InterPro" id="IPR020843">
    <property type="entry name" value="ER"/>
</dbReference>
<comment type="subcellular location">
    <subcellularLocation>
        <location evidence="1">Cytoplasm</location>
    </subcellularLocation>
</comment>
<keyword evidence="8" id="KW-1185">Reference proteome</keyword>
<comment type="subunit">
    <text evidence="2">Homotetramer.</text>
</comment>
<evidence type="ECO:0000256" key="4">
    <source>
        <dbReference type="ARBA" id="ARBA00022857"/>
    </source>
</evidence>
<evidence type="ECO:0000313" key="8">
    <source>
        <dbReference type="Proteomes" id="UP000189462"/>
    </source>
</evidence>
<dbReference type="InterPro" id="IPR013154">
    <property type="entry name" value="ADH-like_N"/>
</dbReference>
<dbReference type="InterPro" id="IPR036291">
    <property type="entry name" value="NAD(P)-bd_dom_sf"/>
</dbReference>
<evidence type="ECO:0000256" key="3">
    <source>
        <dbReference type="ARBA" id="ARBA00022490"/>
    </source>
</evidence>
<dbReference type="InterPro" id="IPR051603">
    <property type="entry name" value="Zinc-ADH_QOR/CCCR"/>
</dbReference>
<keyword evidence="3" id="KW-0963">Cytoplasm</keyword>
<evidence type="ECO:0000313" key="7">
    <source>
        <dbReference type="EMBL" id="OOG23199.1"/>
    </source>
</evidence>
<dbReference type="SUPFAM" id="SSF51735">
    <property type="entry name" value="NAD(P)-binding Rossmann-fold domains"/>
    <property type="match status" value="1"/>
</dbReference>
<dbReference type="InterPro" id="IPR011032">
    <property type="entry name" value="GroES-like_sf"/>
</dbReference>
<dbReference type="GO" id="GO:0008270">
    <property type="term" value="F:zinc ion binding"/>
    <property type="evidence" value="ECO:0007669"/>
    <property type="project" value="InterPro"/>
</dbReference>
<dbReference type="GO" id="GO:0005737">
    <property type="term" value="C:cytoplasm"/>
    <property type="evidence" value="ECO:0007669"/>
    <property type="project" value="UniProtKB-SubCell"/>
</dbReference>
<dbReference type="GO" id="GO:0003723">
    <property type="term" value="F:RNA binding"/>
    <property type="evidence" value="ECO:0007669"/>
    <property type="project" value="UniProtKB-KW"/>
</dbReference>
<proteinExistence type="predicted"/>
<dbReference type="InterPro" id="IPR002364">
    <property type="entry name" value="Quin_OxRdtase/zeta-crystal_CS"/>
</dbReference>
<evidence type="ECO:0000256" key="2">
    <source>
        <dbReference type="ARBA" id="ARBA00011881"/>
    </source>
</evidence>
<dbReference type="PANTHER" id="PTHR44154:SF1">
    <property type="entry name" value="QUINONE OXIDOREDUCTASE"/>
    <property type="match status" value="1"/>
</dbReference>
<gene>
    <name evidence="7" type="ORF">B1C78_12020</name>
</gene>
<dbReference type="PROSITE" id="PS01162">
    <property type="entry name" value="QOR_ZETA_CRYSTAL"/>
    <property type="match status" value="1"/>
</dbReference>
<comment type="caution">
    <text evidence="7">The sequence shown here is derived from an EMBL/GenBank/DDBJ whole genome shotgun (WGS) entry which is preliminary data.</text>
</comment>
<reference evidence="7 8" key="1">
    <citation type="submission" date="2017-02" db="EMBL/GenBank/DDBJ databases">
        <title>Genomic diversity within the haloalkaliphilic genus Thioalkalivibrio.</title>
        <authorList>
            <person name="Ahn A.-C."/>
            <person name="Meier-Kolthoff J."/>
            <person name="Overmars L."/>
            <person name="Richter M."/>
            <person name="Woyke T."/>
            <person name="Sorokin D.Y."/>
            <person name="Muyzer G."/>
        </authorList>
    </citation>
    <scope>NUCLEOTIDE SEQUENCE [LARGE SCALE GENOMIC DNA]</scope>
    <source>
        <strain evidence="7 8">ALJD</strain>
    </source>
</reference>
<dbReference type="AlphaFoldDB" id="A0A1V3NDM9"/>
<evidence type="ECO:0000256" key="1">
    <source>
        <dbReference type="ARBA" id="ARBA00004496"/>
    </source>
</evidence>
<dbReference type="EMBL" id="MVBK01000073">
    <property type="protein sequence ID" value="OOG23199.1"/>
    <property type="molecule type" value="Genomic_DNA"/>
</dbReference>
<evidence type="ECO:0000259" key="6">
    <source>
        <dbReference type="SMART" id="SM00829"/>
    </source>
</evidence>
<keyword evidence="4" id="KW-0521">NADP</keyword>
<dbReference type="Gene3D" id="3.90.180.10">
    <property type="entry name" value="Medium-chain alcohol dehydrogenases, catalytic domain"/>
    <property type="match status" value="1"/>
</dbReference>
<sequence length="332" mass="36002">MLAILMNATGGTEVLSLNEVPEPRLSGERDILVRIRAAGVNPVDAKQRVLGPYKSRDMPVILGCDGAGVVERTGPECERFEPGDEVYFCSGGIGDAQGNYAEYTVIDERYCARKPRSLSFVEAAAAPLVLLTAWESLHERARLERGHRTLIHAGAGGVGHVAVQLARQAGARVATTVGSEDKAELVRELGAELPILYRTTDFVEAVREWTGGEGVDVALDVLGGDTFTRTLGAVRPYGELVTVLQPAPDTDWTEGRLRNLRIGLELMLSPMYYGLHEERIRQTDILEHCSALFDAGLLRVVVTRTFPLAEAAEAHRAIETGSTTGKLVLTLD</sequence>
<name>A0A1V3NDM9_9GAMM</name>
<organism evidence="7 8">
    <name type="scientific">Thioalkalivibrio denitrificans</name>
    <dbReference type="NCBI Taxonomy" id="108003"/>
    <lineage>
        <taxon>Bacteria</taxon>
        <taxon>Pseudomonadati</taxon>
        <taxon>Pseudomonadota</taxon>
        <taxon>Gammaproteobacteria</taxon>
        <taxon>Chromatiales</taxon>
        <taxon>Ectothiorhodospiraceae</taxon>
        <taxon>Thioalkalivibrio</taxon>
    </lineage>
</organism>
<dbReference type="CDD" id="cd08272">
    <property type="entry name" value="MDR6"/>
    <property type="match status" value="1"/>
</dbReference>
<dbReference type="Pfam" id="PF08240">
    <property type="entry name" value="ADH_N"/>
    <property type="match status" value="1"/>
</dbReference>
<feature type="domain" description="Enoyl reductase (ER)" evidence="6">
    <location>
        <begin position="10"/>
        <end position="329"/>
    </location>
</feature>
<dbReference type="GO" id="GO:0016491">
    <property type="term" value="F:oxidoreductase activity"/>
    <property type="evidence" value="ECO:0007669"/>
    <property type="project" value="InterPro"/>
</dbReference>
<keyword evidence="5" id="KW-0694">RNA-binding</keyword>
<protein>
    <submittedName>
        <fullName evidence="7">Alcohol dehydrogenase</fullName>
    </submittedName>
</protein>
<dbReference type="OrthoDB" id="9785812at2"/>
<dbReference type="SMART" id="SM00829">
    <property type="entry name" value="PKS_ER"/>
    <property type="match status" value="1"/>
</dbReference>
<dbReference type="STRING" id="108003.B1C78_12020"/>
<dbReference type="PANTHER" id="PTHR44154">
    <property type="entry name" value="QUINONE OXIDOREDUCTASE"/>
    <property type="match status" value="1"/>
</dbReference>
<dbReference type="Gene3D" id="3.40.50.720">
    <property type="entry name" value="NAD(P)-binding Rossmann-like Domain"/>
    <property type="match status" value="1"/>
</dbReference>
<dbReference type="Proteomes" id="UP000189462">
    <property type="component" value="Unassembled WGS sequence"/>
</dbReference>